<dbReference type="Pfam" id="PF13721">
    <property type="entry name" value="SecD-TM1"/>
    <property type="match status" value="1"/>
</dbReference>
<dbReference type="GO" id="GO:0043952">
    <property type="term" value="P:protein transport by the Sec complex"/>
    <property type="evidence" value="ECO:0007669"/>
    <property type="project" value="UniProtKB-UniRule"/>
</dbReference>
<evidence type="ECO:0000256" key="4">
    <source>
        <dbReference type="ARBA" id="ARBA00022692"/>
    </source>
</evidence>
<comment type="similarity">
    <text evidence="9 11">Belongs to the SecD/SecF family. SecD subfamily.</text>
</comment>
<dbReference type="Gene3D" id="3.30.1360.200">
    <property type="match status" value="1"/>
</dbReference>
<dbReference type="InterPro" id="IPR022646">
    <property type="entry name" value="SecD/SecF_CS"/>
</dbReference>
<keyword evidence="6 11" id="KW-1133">Transmembrane helix</keyword>
<feature type="transmembrane region" description="Helical" evidence="11">
    <location>
        <begin position="458"/>
        <end position="477"/>
    </location>
</feature>
<accession>A0A4R1F257</accession>
<dbReference type="Pfam" id="PF21760">
    <property type="entry name" value="SecD_1st"/>
    <property type="match status" value="1"/>
</dbReference>
<dbReference type="FunFam" id="3.30.1360.200:FF:000001">
    <property type="entry name" value="Protein translocase subunit SecD"/>
    <property type="match status" value="1"/>
</dbReference>
<feature type="domain" description="SecDF P1 head subdomain" evidence="15">
    <location>
        <begin position="311"/>
        <end position="437"/>
    </location>
</feature>
<dbReference type="InterPro" id="IPR048634">
    <property type="entry name" value="SecD_SecF_C"/>
</dbReference>
<dbReference type="GO" id="GO:0065002">
    <property type="term" value="P:intracellular protein transmembrane transport"/>
    <property type="evidence" value="ECO:0007669"/>
    <property type="project" value="UniProtKB-UniRule"/>
</dbReference>
<feature type="transmembrane region" description="Helical" evidence="11">
    <location>
        <begin position="484"/>
        <end position="505"/>
    </location>
</feature>
<dbReference type="Pfam" id="PF22599">
    <property type="entry name" value="SecDF_P1_head"/>
    <property type="match status" value="1"/>
</dbReference>
<dbReference type="InterPro" id="IPR055344">
    <property type="entry name" value="SecD_SecF_C_bact"/>
</dbReference>
<dbReference type="Gene3D" id="3.30.70.3400">
    <property type="match status" value="1"/>
</dbReference>
<keyword evidence="3 11" id="KW-1003">Cell membrane</keyword>
<organism evidence="16 17">
    <name type="scientific">Cocleimonas flava</name>
    <dbReference type="NCBI Taxonomy" id="634765"/>
    <lineage>
        <taxon>Bacteria</taxon>
        <taxon>Pseudomonadati</taxon>
        <taxon>Pseudomonadota</taxon>
        <taxon>Gammaproteobacteria</taxon>
        <taxon>Thiotrichales</taxon>
        <taxon>Thiotrichaceae</taxon>
        <taxon>Cocleimonas</taxon>
    </lineage>
</organism>
<evidence type="ECO:0000256" key="9">
    <source>
        <dbReference type="ARBA" id="ARBA00060774"/>
    </source>
</evidence>
<evidence type="ECO:0000313" key="17">
    <source>
        <dbReference type="Proteomes" id="UP000294887"/>
    </source>
</evidence>
<dbReference type="InterPro" id="IPR054384">
    <property type="entry name" value="SecDF_P1_head"/>
</dbReference>
<evidence type="ECO:0000256" key="3">
    <source>
        <dbReference type="ARBA" id="ARBA00022475"/>
    </source>
</evidence>
<evidence type="ECO:0000256" key="1">
    <source>
        <dbReference type="ARBA" id="ARBA00004651"/>
    </source>
</evidence>
<keyword evidence="2 11" id="KW-0813">Transport</keyword>
<dbReference type="Pfam" id="PF02355">
    <property type="entry name" value="SecD_SecF_C"/>
    <property type="match status" value="1"/>
</dbReference>
<dbReference type="InterPro" id="IPR005791">
    <property type="entry name" value="SecD"/>
</dbReference>
<dbReference type="InterPro" id="IPR022813">
    <property type="entry name" value="SecD/SecF_arch_bac"/>
</dbReference>
<dbReference type="NCBIfam" id="TIGR01129">
    <property type="entry name" value="secD"/>
    <property type="match status" value="1"/>
</dbReference>
<comment type="function">
    <text evidence="11">Part of the Sec protein translocase complex. Interacts with the SecYEG preprotein conducting channel. SecDF uses the proton motive force (PMF) to complete protein translocation after the ATP-dependent function of SecA.</text>
</comment>
<keyword evidence="7 11" id="KW-0811">Translocation</keyword>
<feature type="domain" description="Protein translocase subunit SecDF P1" evidence="14">
    <location>
        <begin position="229"/>
        <end position="288"/>
    </location>
</feature>
<evidence type="ECO:0000256" key="2">
    <source>
        <dbReference type="ARBA" id="ARBA00022448"/>
    </source>
</evidence>
<dbReference type="Proteomes" id="UP000294887">
    <property type="component" value="Unassembled WGS sequence"/>
</dbReference>
<dbReference type="PANTHER" id="PTHR30081:SF1">
    <property type="entry name" value="PROTEIN TRANSLOCASE SUBUNIT SECD"/>
    <property type="match status" value="1"/>
</dbReference>
<comment type="caution">
    <text evidence="16">The sequence shown here is derived from an EMBL/GenBank/DDBJ whole genome shotgun (WGS) entry which is preliminary data.</text>
</comment>
<evidence type="ECO:0000259" key="12">
    <source>
        <dbReference type="Pfam" id="PF02355"/>
    </source>
</evidence>
<comment type="subunit">
    <text evidence="11">Forms a complex with SecF. Part of the essential Sec protein translocation apparatus which comprises SecA, SecYEG and auxiliary proteins SecDF-YajC and YidC.</text>
</comment>
<keyword evidence="5 11" id="KW-0653">Protein transport</keyword>
<evidence type="ECO:0000259" key="13">
    <source>
        <dbReference type="Pfam" id="PF13721"/>
    </source>
</evidence>
<dbReference type="GO" id="GO:0006605">
    <property type="term" value="P:protein targeting"/>
    <property type="evidence" value="ECO:0007669"/>
    <property type="project" value="UniProtKB-UniRule"/>
</dbReference>
<feature type="transmembrane region" description="Helical" evidence="11">
    <location>
        <begin position="554"/>
        <end position="576"/>
    </location>
</feature>
<dbReference type="EMBL" id="SMFQ01000002">
    <property type="protein sequence ID" value="TCJ88206.1"/>
    <property type="molecule type" value="Genomic_DNA"/>
</dbReference>
<dbReference type="InterPro" id="IPR027398">
    <property type="entry name" value="SecD-TM"/>
</dbReference>
<name>A0A4R1F257_9GAMM</name>
<feature type="domain" description="SecD export protein N-terminal TM" evidence="13">
    <location>
        <begin position="1"/>
        <end position="104"/>
    </location>
</feature>
<dbReference type="PANTHER" id="PTHR30081">
    <property type="entry name" value="PROTEIN-EXPORT MEMBRANE PROTEIN SEC"/>
    <property type="match status" value="1"/>
</dbReference>
<dbReference type="Gene3D" id="1.20.1640.10">
    <property type="entry name" value="Multidrug efflux transporter AcrB transmembrane domain"/>
    <property type="match status" value="1"/>
</dbReference>
<dbReference type="GO" id="GO:0015450">
    <property type="term" value="F:protein-transporting ATPase activity"/>
    <property type="evidence" value="ECO:0007669"/>
    <property type="project" value="InterPro"/>
</dbReference>
<keyword evidence="4 11" id="KW-0812">Transmembrane</keyword>
<dbReference type="InterPro" id="IPR048631">
    <property type="entry name" value="SecD_1st"/>
</dbReference>
<dbReference type="GO" id="GO:0005886">
    <property type="term" value="C:plasma membrane"/>
    <property type="evidence" value="ECO:0007669"/>
    <property type="project" value="UniProtKB-SubCell"/>
</dbReference>
<evidence type="ECO:0000256" key="8">
    <source>
        <dbReference type="ARBA" id="ARBA00023136"/>
    </source>
</evidence>
<dbReference type="FunFam" id="1.20.1640.10:FF:000004">
    <property type="entry name" value="Protein translocase subunit SecD"/>
    <property type="match status" value="1"/>
</dbReference>
<dbReference type="SUPFAM" id="SSF82866">
    <property type="entry name" value="Multidrug efflux transporter AcrB transmembrane domain"/>
    <property type="match status" value="1"/>
</dbReference>
<evidence type="ECO:0000259" key="14">
    <source>
        <dbReference type="Pfam" id="PF21760"/>
    </source>
</evidence>
<evidence type="ECO:0000313" key="16">
    <source>
        <dbReference type="EMBL" id="TCJ88206.1"/>
    </source>
</evidence>
<keyword evidence="17" id="KW-1185">Reference proteome</keyword>
<sequence length="621" mass="67932">MNRYPMWKYIIIIVVMLGGLILALPNIYPSQPAVQVTSSSPDFPLDASVLQQIKDTLTENGIAVEDTQSIDNSKALIRFDSPDTQLAAADAIKTSLGSKYNTALNLAPATPNWLRSLKPMNLGLDLRGGVHFLMEVDMKSAIDKSLTRHSEEFRTFLREKKISYLGVKRVADDLIIQFKTAELRDQARREIRGEYRNEIDFEDEETAKGAALKATLTQNNINNTKRFALQQNITTLRKRVNELGVSEPIIQQQGLERIVVQLPGVQDPSVAKEILGTTATLEFRLVDEGNDPYSAQASGRIPVGDKLFVERNGNPILLKSRVMLTGDYITDASSGFDQRDQRPSVTIVLDGKGAKLFAKSTGANVQKLMGVVFIEHKTVVTKQDDGTFTKNTKVSREVINVARIQEQLSKRFQITGLDTPQEAYNLALLLRAGALAAPVYIVEERTIGPSLGADNISAGFKSVIIGFVLVLIFMAFYYRVFGLVANLALTLNLVLIVAALSMLQATLTLPGIAGIVLTVGMAVDANVLIYERIKEELRNGLTPQAAIQSGYEKAFSTIADANITTLIAAIVLYGMGTGPIKGFAITLAIGIVSSMFTAIMGTRSVINLIYGGKKRLKKLHI</sequence>
<dbReference type="NCBIfam" id="TIGR00916">
    <property type="entry name" value="2A0604s01"/>
    <property type="match status" value="1"/>
</dbReference>
<protein>
    <recommendedName>
        <fullName evidence="10 11">Protein translocase subunit SecD</fullName>
    </recommendedName>
</protein>
<dbReference type="HAMAP" id="MF_01463_B">
    <property type="entry name" value="SecD_B"/>
    <property type="match status" value="1"/>
</dbReference>
<feature type="transmembrane region" description="Helical" evidence="11">
    <location>
        <begin position="7"/>
        <end position="28"/>
    </location>
</feature>
<keyword evidence="8 11" id="KW-0472">Membrane</keyword>
<evidence type="ECO:0000256" key="7">
    <source>
        <dbReference type="ARBA" id="ARBA00023010"/>
    </source>
</evidence>
<feature type="transmembrane region" description="Helical" evidence="11">
    <location>
        <begin position="511"/>
        <end position="533"/>
    </location>
</feature>
<evidence type="ECO:0000256" key="5">
    <source>
        <dbReference type="ARBA" id="ARBA00022927"/>
    </source>
</evidence>
<dbReference type="Pfam" id="PF07549">
    <property type="entry name" value="Sec_GG"/>
    <property type="match status" value="1"/>
</dbReference>
<evidence type="ECO:0000256" key="10">
    <source>
        <dbReference type="ARBA" id="ARBA00068220"/>
    </source>
</evidence>
<dbReference type="AlphaFoldDB" id="A0A4R1F257"/>
<reference evidence="16 17" key="1">
    <citation type="submission" date="2019-03" db="EMBL/GenBank/DDBJ databases">
        <title>Genomic Encyclopedia of Type Strains, Phase IV (KMG-IV): sequencing the most valuable type-strain genomes for metagenomic binning, comparative biology and taxonomic classification.</title>
        <authorList>
            <person name="Goeker M."/>
        </authorList>
    </citation>
    <scope>NUCLEOTIDE SEQUENCE [LARGE SCALE GENOMIC DNA]</scope>
    <source>
        <strain evidence="16 17">DSM 24830</strain>
    </source>
</reference>
<feature type="domain" description="Protein export membrane protein SecD/SecF C-terminal" evidence="12">
    <location>
        <begin position="441"/>
        <end position="599"/>
    </location>
</feature>
<gene>
    <name evidence="11" type="primary">secD</name>
    <name evidence="16" type="ORF">EV695_0046</name>
</gene>
<feature type="transmembrane region" description="Helical" evidence="11">
    <location>
        <begin position="582"/>
        <end position="610"/>
    </location>
</feature>
<evidence type="ECO:0000256" key="11">
    <source>
        <dbReference type="HAMAP-Rule" id="MF_01463"/>
    </source>
</evidence>
<proteinExistence type="inferred from homology"/>
<comment type="subcellular location">
    <subcellularLocation>
        <location evidence="1 11">Cell membrane</location>
        <topology evidence="1 11">Multi-pass membrane protein</topology>
    </subcellularLocation>
</comment>
<dbReference type="RefSeq" id="WP_207906905.1">
    <property type="nucleotide sequence ID" value="NZ_BAAAFU010000008.1"/>
</dbReference>
<evidence type="ECO:0000256" key="6">
    <source>
        <dbReference type="ARBA" id="ARBA00022989"/>
    </source>
</evidence>
<evidence type="ECO:0000259" key="15">
    <source>
        <dbReference type="Pfam" id="PF22599"/>
    </source>
</evidence>